<accession>A0A6J5PTZ7</accession>
<sequence length="599" mass="65351">MAITQAQARAELARRELARREQRPGYSSGNNDLVGDSIRQSYPRDTPQQEEAPESWGQQAYRLAIRDPMIGVANLGRGLANTPHKVADLFGYGDRVAELAPSDFNYAEALGQKGEGTMADKIIQFAPELAAAFALPGANIGRAGKALESIPKIGGFASKALSEAIPQAGLAFTQAEESPVEAAGKAGGMMVPFTALSQLAKSSVPGMKYAAPGLGTVLGGYFGGQAAHQLGGSLPIDTIGALLGGALGARGFTSKNAPTKKLLEDVDMNIAKPRLEAAERLDLNYLTPAEAGLSPHAAAAQGAASKTEGGGRLMLERGEGRLRSEERSIDRLLDTIYKEEEHTPEVRKLYDEAYPQRIPQDVISGFNDNKIIERARKIVESKPAYQESLKDVPKDSIAYWDHVKQAMDDMVSTLERRGDDKEASLISKTRADLRSKMDEVAPVYEQARNLSERGFARKQIEKAFRKKEMTGINMYKAIENKDVYEKLLHSLRNVPEAQAKLQDMRLIFKDLIGVPSVRTAAQLEKTSMTKPRSDAQFFEGMLEKLLSGKKNQKAAIEFITSKNWDDKVKELNKISDKRKKASAALEMFGKGISQALANQ</sequence>
<evidence type="ECO:0000313" key="6">
    <source>
        <dbReference type="EMBL" id="CAB4188519.1"/>
    </source>
</evidence>
<dbReference type="EMBL" id="LR796809">
    <property type="protein sequence ID" value="CAB4167212.1"/>
    <property type="molecule type" value="Genomic_DNA"/>
</dbReference>
<evidence type="ECO:0000313" key="3">
    <source>
        <dbReference type="EMBL" id="CAB4167212.1"/>
    </source>
</evidence>
<proteinExistence type="predicted"/>
<dbReference type="EMBL" id="LR797494">
    <property type="protein sequence ID" value="CAB4220385.1"/>
    <property type="molecule type" value="Genomic_DNA"/>
</dbReference>
<gene>
    <name evidence="5" type="ORF">UFOVP1026_47</name>
    <name evidence="6" type="ORF">UFOVP1180_31</name>
    <name evidence="7" type="ORF">UFOVP1629_25</name>
    <name evidence="2" type="ORF">UFOVP527_37</name>
    <name evidence="3" type="ORF">UFOVP855_7</name>
    <name evidence="4" type="ORF">UFOVP954_14</name>
</gene>
<name>A0A6J5PTZ7_9CAUD</name>
<protein>
    <submittedName>
        <fullName evidence="4">Uncharacterized protein</fullName>
    </submittedName>
</protein>
<dbReference type="EMBL" id="LR796511">
    <property type="protein sequence ID" value="CAB4148914.1"/>
    <property type="molecule type" value="Genomic_DNA"/>
</dbReference>
<evidence type="ECO:0000313" key="5">
    <source>
        <dbReference type="EMBL" id="CAB4179260.1"/>
    </source>
</evidence>
<evidence type="ECO:0000313" key="7">
    <source>
        <dbReference type="EMBL" id="CAB4220385.1"/>
    </source>
</evidence>
<feature type="compositionally biased region" description="Low complexity" evidence="1">
    <location>
        <begin position="1"/>
        <end position="10"/>
    </location>
</feature>
<feature type="compositionally biased region" description="Basic and acidic residues" evidence="1">
    <location>
        <begin position="11"/>
        <end position="23"/>
    </location>
</feature>
<evidence type="ECO:0000313" key="2">
    <source>
        <dbReference type="EMBL" id="CAB4148914.1"/>
    </source>
</evidence>
<reference evidence="4" key="1">
    <citation type="submission" date="2020-05" db="EMBL/GenBank/DDBJ databases">
        <authorList>
            <person name="Chiriac C."/>
            <person name="Salcher M."/>
            <person name="Ghai R."/>
            <person name="Kavagutti S V."/>
        </authorList>
    </citation>
    <scope>NUCLEOTIDE SEQUENCE</scope>
</reference>
<dbReference type="EMBL" id="LR796975">
    <property type="protein sequence ID" value="CAB4179260.1"/>
    <property type="molecule type" value="Genomic_DNA"/>
</dbReference>
<dbReference type="EMBL" id="LR797123">
    <property type="protein sequence ID" value="CAB4188519.1"/>
    <property type="molecule type" value="Genomic_DNA"/>
</dbReference>
<organism evidence="4">
    <name type="scientific">uncultured Caudovirales phage</name>
    <dbReference type="NCBI Taxonomy" id="2100421"/>
    <lineage>
        <taxon>Viruses</taxon>
        <taxon>Duplodnaviria</taxon>
        <taxon>Heunggongvirae</taxon>
        <taxon>Uroviricota</taxon>
        <taxon>Caudoviricetes</taxon>
        <taxon>Peduoviridae</taxon>
        <taxon>Maltschvirus</taxon>
        <taxon>Maltschvirus maltsch</taxon>
    </lineage>
</organism>
<dbReference type="EMBL" id="LR796903">
    <property type="protein sequence ID" value="CAB4173566.1"/>
    <property type="molecule type" value="Genomic_DNA"/>
</dbReference>
<evidence type="ECO:0000313" key="4">
    <source>
        <dbReference type="EMBL" id="CAB4173566.1"/>
    </source>
</evidence>
<feature type="region of interest" description="Disordered" evidence="1">
    <location>
        <begin position="1"/>
        <end position="56"/>
    </location>
</feature>
<evidence type="ECO:0000256" key="1">
    <source>
        <dbReference type="SAM" id="MobiDB-lite"/>
    </source>
</evidence>